<dbReference type="GO" id="GO:0008320">
    <property type="term" value="F:protein transmembrane transporter activity"/>
    <property type="evidence" value="ECO:0007669"/>
    <property type="project" value="UniProtKB-UniRule"/>
</dbReference>
<evidence type="ECO:0000256" key="1">
    <source>
        <dbReference type="ARBA" id="ARBA00004370"/>
    </source>
</evidence>
<dbReference type="PANTHER" id="PTHR33910:SF1">
    <property type="entry name" value="PROTEIN TRANSLOCASE SUBUNIT SECE"/>
    <property type="match status" value="1"/>
</dbReference>
<dbReference type="Gene3D" id="1.20.5.1030">
    <property type="entry name" value="Preprotein translocase secy subunit"/>
    <property type="match status" value="1"/>
</dbReference>
<dbReference type="GO" id="GO:0006605">
    <property type="term" value="P:protein targeting"/>
    <property type="evidence" value="ECO:0007669"/>
    <property type="project" value="UniProtKB-UniRule"/>
</dbReference>
<comment type="subunit">
    <text evidence="9">Component of the Sec protein translocase complex. Heterotrimer consisting of SecY, SecE and SecG subunits. The heterotrimers can form oligomers, although 1 heterotrimer is thought to be able to translocate proteins. Interacts with the ribosome. Interacts with SecDF, and other proteins may be involved. Interacts with SecA.</text>
</comment>
<dbReference type="HAMAP" id="MF_00422">
    <property type="entry name" value="SecE"/>
    <property type="match status" value="1"/>
</dbReference>
<dbReference type="AlphaFoldDB" id="A0A6J4HXC5"/>
<dbReference type="InterPro" id="IPR001901">
    <property type="entry name" value="Translocase_SecE/Sec61-g"/>
</dbReference>
<evidence type="ECO:0000313" key="11">
    <source>
        <dbReference type="EMBL" id="CAA9234486.1"/>
    </source>
</evidence>
<feature type="region of interest" description="Disordered" evidence="10">
    <location>
        <begin position="1"/>
        <end position="26"/>
    </location>
</feature>
<dbReference type="EMBL" id="CADCTP010000108">
    <property type="protein sequence ID" value="CAA9234486.1"/>
    <property type="molecule type" value="Genomic_DNA"/>
</dbReference>
<proteinExistence type="inferred from homology"/>
<dbReference type="GO" id="GO:0009306">
    <property type="term" value="P:protein secretion"/>
    <property type="evidence" value="ECO:0007669"/>
    <property type="project" value="UniProtKB-UniRule"/>
</dbReference>
<dbReference type="InterPro" id="IPR005807">
    <property type="entry name" value="SecE_bac"/>
</dbReference>
<dbReference type="PROSITE" id="PS01067">
    <property type="entry name" value="SECE_SEC61G"/>
    <property type="match status" value="1"/>
</dbReference>
<gene>
    <name evidence="9" type="primary">secE</name>
    <name evidence="11" type="ORF">AVDCRST_MAG41-1144</name>
</gene>
<keyword evidence="7 9" id="KW-0811">Translocation</keyword>
<keyword evidence="6 9" id="KW-1133">Transmembrane helix</keyword>
<dbReference type="InterPro" id="IPR038379">
    <property type="entry name" value="SecE_sf"/>
</dbReference>
<comment type="subcellular location">
    <subcellularLocation>
        <location evidence="9">Cell membrane</location>
        <topology evidence="9">Single-pass membrane protein</topology>
    </subcellularLocation>
    <subcellularLocation>
        <location evidence="1">Membrane</location>
    </subcellularLocation>
</comment>
<organism evidence="11">
    <name type="scientific">uncultured Mycobacteriales bacterium</name>
    <dbReference type="NCBI Taxonomy" id="581187"/>
    <lineage>
        <taxon>Bacteria</taxon>
        <taxon>Bacillati</taxon>
        <taxon>Actinomycetota</taxon>
        <taxon>Actinomycetes</taxon>
        <taxon>Mycobacteriales</taxon>
        <taxon>environmental samples</taxon>
    </lineage>
</organism>
<keyword evidence="2 9" id="KW-0813">Transport</keyword>
<feature type="transmembrane region" description="Helical" evidence="9">
    <location>
        <begin position="54"/>
        <end position="75"/>
    </location>
</feature>
<evidence type="ECO:0000256" key="2">
    <source>
        <dbReference type="ARBA" id="ARBA00022448"/>
    </source>
</evidence>
<dbReference type="NCBIfam" id="TIGR00964">
    <property type="entry name" value="secE_bact"/>
    <property type="match status" value="1"/>
</dbReference>
<keyword evidence="8 9" id="KW-0472">Membrane</keyword>
<sequence>MSSSTRTDASDAQPPRPSKSTARTSGGPIARLSRFFREVIAELSKVIWPTRKELVTYTIVVIIFVSVMTALVTGMDIGFSKLVTWVFA</sequence>
<evidence type="ECO:0000256" key="3">
    <source>
        <dbReference type="ARBA" id="ARBA00022475"/>
    </source>
</evidence>
<name>A0A6J4HXC5_9ACTN</name>
<dbReference type="GO" id="GO:0005886">
    <property type="term" value="C:plasma membrane"/>
    <property type="evidence" value="ECO:0007669"/>
    <property type="project" value="UniProtKB-SubCell"/>
</dbReference>
<dbReference type="Pfam" id="PF00584">
    <property type="entry name" value="SecE"/>
    <property type="match status" value="1"/>
</dbReference>
<keyword evidence="3 9" id="KW-1003">Cell membrane</keyword>
<evidence type="ECO:0000256" key="9">
    <source>
        <dbReference type="HAMAP-Rule" id="MF_00422"/>
    </source>
</evidence>
<dbReference type="GO" id="GO:0043952">
    <property type="term" value="P:protein transport by the Sec complex"/>
    <property type="evidence" value="ECO:0007669"/>
    <property type="project" value="UniProtKB-UniRule"/>
</dbReference>
<comment type="function">
    <text evidence="9">Essential subunit of the Sec protein translocation channel SecYEG. Clamps together the 2 halves of SecY. May contact the channel plug during translocation.</text>
</comment>
<evidence type="ECO:0000256" key="4">
    <source>
        <dbReference type="ARBA" id="ARBA00022692"/>
    </source>
</evidence>
<evidence type="ECO:0000256" key="8">
    <source>
        <dbReference type="ARBA" id="ARBA00023136"/>
    </source>
</evidence>
<keyword evidence="5 9" id="KW-0653">Protein transport</keyword>
<keyword evidence="4 9" id="KW-0812">Transmembrane</keyword>
<reference evidence="11" key="1">
    <citation type="submission" date="2020-02" db="EMBL/GenBank/DDBJ databases">
        <authorList>
            <person name="Meier V. D."/>
        </authorList>
    </citation>
    <scope>NUCLEOTIDE SEQUENCE</scope>
    <source>
        <strain evidence="11">AVDCRST_MAG41</strain>
    </source>
</reference>
<evidence type="ECO:0000256" key="5">
    <source>
        <dbReference type="ARBA" id="ARBA00022927"/>
    </source>
</evidence>
<evidence type="ECO:0000256" key="10">
    <source>
        <dbReference type="SAM" id="MobiDB-lite"/>
    </source>
</evidence>
<comment type="similarity">
    <text evidence="9">Belongs to the SecE/SEC61-gamma family.</text>
</comment>
<evidence type="ECO:0000256" key="7">
    <source>
        <dbReference type="ARBA" id="ARBA00023010"/>
    </source>
</evidence>
<accession>A0A6J4HXC5</accession>
<protein>
    <recommendedName>
        <fullName evidence="9">Protein translocase subunit SecE</fullName>
    </recommendedName>
</protein>
<dbReference type="PANTHER" id="PTHR33910">
    <property type="entry name" value="PROTEIN TRANSLOCASE SUBUNIT SECE"/>
    <property type="match status" value="1"/>
</dbReference>
<dbReference type="GO" id="GO:0065002">
    <property type="term" value="P:intracellular protein transmembrane transport"/>
    <property type="evidence" value="ECO:0007669"/>
    <property type="project" value="UniProtKB-UniRule"/>
</dbReference>
<evidence type="ECO:0000256" key="6">
    <source>
        <dbReference type="ARBA" id="ARBA00022989"/>
    </source>
</evidence>